<dbReference type="EMBL" id="WVTA01000006">
    <property type="protein sequence ID" value="KAK3209422.1"/>
    <property type="molecule type" value="Genomic_DNA"/>
</dbReference>
<keyword evidence="2" id="KW-0472">Membrane</keyword>
<sequence length="388" mass="43768">MWALYIFIFLLGNVFGPWILPGYVTPQIPAPNVAFYFPEDYETCFSPIVISGPIFTDRQFFLWGVILSVTTIVSLALGTFQVLLRTRPQYVDAAANFAARLVKTWAPFLMKVAPLVIKSIWASFKNAAIVSGKYVKNKMPECQAFFMKLFHDTFTESPDQLEKMVAEQAGEIASLKLESAAHQQRATFFENAYSDTTSALNSRTQDCHLARANEATLKKENADLEIEIKALKHDKDLHLMQQERAEQKRQVDGLNKTVKVEQSARAMAEKRLDQQREWKDKAEEDLRTRTQELGNALRERDELKAQAQGINVALRDAREYDIVRKAIHVCAETRGDTMPTAIIFATVLEGLGGSLQALGIDYARYQGLKEWVINGQNPHATVQPCGFS</sequence>
<protein>
    <submittedName>
        <fullName evidence="3">Uncharacterized protein</fullName>
    </submittedName>
</protein>
<accession>A0AAN6RJE0</accession>
<proteinExistence type="predicted"/>
<keyword evidence="2" id="KW-0812">Transmembrane</keyword>
<dbReference type="AlphaFoldDB" id="A0AAN6RJE0"/>
<feature type="coiled-coil region" evidence="1">
    <location>
        <begin position="214"/>
        <end position="306"/>
    </location>
</feature>
<name>A0AAN6RJE0_9PLEO</name>
<evidence type="ECO:0000256" key="2">
    <source>
        <dbReference type="SAM" id="Phobius"/>
    </source>
</evidence>
<organism evidence="3 4">
    <name type="scientific">Pseudopithomyces chartarum</name>
    <dbReference type="NCBI Taxonomy" id="1892770"/>
    <lineage>
        <taxon>Eukaryota</taxon>
        <taxon>Fungi</taxon>
        <taxon>Dikarya</taxon>
        <taxon>Ascomycota</taxon>
        <taxon>Pezizomycotina</taxon>
        <taxon>Dothideomycetes</taxon>
        <taxon>Pleosporomycetidae</taxon>
        <taxon>Pleosporales</taxon>
        <taxon>Massarineae</taxon>
        <taxon>Didymosphaeriaceae</taxon>
        <taxon>Pseudopithomyces</taxon>
    </lineage>
</organism>
<feature type="transmembrane region" description="Helical" evidence="2">
    <location>
        <begin position="60"/>
        <end position="84"/>
    </location>
</feature>
<reference evidence="3 4" key="1">
    <citation type="submission" date="2021-02" db="EMBL/GenBank/DDBJ databases">
        <title>Genome assembly of Pseudopithomyces chartarum.</title>
        <authorList>
            <person name="Jauregui R."/>
            <person name="Singh J."/>
            <person name="Voisey C."/>
        </authorList>
    </citation>
    <scope>NUCLEOTIDE SEQUENCE [LARGE SCALE GENOMIC DNA]</scope>
    <source>
        <strain evidence="3 4">AGR01</strain>
    </source>
</reference>
<keyword evidence="4" id="KW-1185">Reference proteome</keyword>
<evidence type="ECO:0000256" key="1">
    <source>
        <dbReference type="SAM" id="Coils"/>
    </source>
</evidence>
<comment type="caution">
    <text evidence="3">The sequence shown here is derived from an EMBL/GenBank/DDBJ whole genome shotgun (WGS) entry which is preliminary data.</text>
</comment>
<evidence type="ECO:0000313" key="4">
    <source>
        <dbReference type="Proteomes" id="UP001280581"/>
    </source>
</evidence>
<evidence type="ECO:0000313" key="3">
    <source>
        <dbReference type="EMBL" id="KAK3209422.1"/>
    </source>
</evidence>
<gene>
    <name evidence="3" type="ORF">GRF29_69g1723435</name>
</gene>
<feature type="transmembrane region" description="Helical" evidence="2">
    <location>
        <begin position="5"/>
        <end position="24"/>
    </location>
</feature>
<keyword evidence="1" id="KW-0175">Coiled coil</keyword>
<keyword evidence="2" id="KW-1133">Transmembrane helix</keyword>
<dbReference type="Proteomes" id="UP001280581">
    <property type="component" value="Unassembled WGS sequence"/>
</dbReference>